<evidence type="ECO:0000313" key="2">
    <source>
        <dbReference type="EMBL" id="SEF27740.1"/>
    </source>
</evidence>
<accession>A0A1H5QNN7</accession>
<dbReference type="STRING" id="218821.SAMN05421837_1031016"/>
<dbReference type="RefSeq" id="WP_086671901.1">
    <property type="nucleotide sequence ID" value="NZ_FNUJ01000003.1"/>
</dbReference>
<dbReference type="Gene3D" id="3.90.176.10">
    <property type="entry name" value="Toxin ADP-ribosyltransferase, Chain A, domain 1"/>
    <property type="match status" value="1"/>
</dbReference>
<protein>
    <submittedName>
        <fullName evidence="2">Uncharacterized protein</fullName>
    </submittedName>
</protein>
<dbReference type="Proteomes" id="UP000198878">
    <property type="component" value="Unassembled WGS sequence"/>
</dbReference>
<dbReference type="AlphaFoldDB" id="A0A1H5QNN7"/>
<keyword evidence="3" id="KW-1185">Reference proteome</keyword>
<feature type="region of interest" description="Disordered" evidence="1">
    <location>
        <begin position="374"/>
        <end position="403"/>
    </location>
</feature>
<reference evidence="3" key="1">
    <citation type="submission" date="2016-10" db="EMBL/GenBank/DDBJ databases">
        <authorList>
            <person name="Varghese N."/>
            <person name="Submissions S."/>
        </authorList>
    </citation>
    <scope>NUCLEOTIDE SEQUENCE [LARGE SCALE GENOMIC DNA]</scope>
    <source>
        <strain evidence="3">DSM 44654</strain>
    </source>
</reference>
<dbReference type="EMBL" id="FNUJ01000003">
    <property type="protein sequence ID" value="SEF27740.1"/>
    <property type="molecule type" value="Genomic_DNA"/>
</dbReference>
<gene>
    <name evidence="2" type="ORF">SAMN05421837_1031016</name>
</gene>
<evidence type="ECO:0000313" key="3">
    <source>
        <dbReference type="Proteomes" id="UP000198878"/>
    </source>
</evidence>
<proteinExistence type="predicted"/>
<organism evidence="2 3">
    <name type="scientific">Amycolatopsis pretoriensis</name>
    <dbReference type="NCBI Taxonomy" id="218821"/>
    <lineage>
        <taxon>Bacteria</taxon>
        <taxon>Bacillati</taxon>
        <taxon>Actinomycetota</taxon>
        <taxon>Actinomycetes</taxon>
        <taxon>Pseudonocardiales</taxon>
        <taxon>Pseudonocardiaceae</taxon>
        <taxon>Amycolatopsis</taxon>
    </lineage>
</organism>
<feature type="region of interest" description="Disordered" evidence="1">
    <location>
        <begin position="447"/>
        <end position="468"/>
    </location>
</feature>
<evidence type="ECO:0000256" key="1">
    <source>
        <dbReference type="SAM" id="MobiDB-lite"/>
    </source>
</evidence>
<name>A0A1H5QNN7_9PSEU</name>
<sequence>MTAEARLLATSVAPDADHDLVVVDLPEGSPSSAWAAFAAKVPDSARAIRLVVTGPFRQAGWSIGEWLSGHLGRTVVASEGLVLAAANGGLFVQALRSGGWSRFAPGRPPVREGSRHPRPGWESQAVAQVVPIGPASGAEPLPAGVWLRADGDPRWLAVSRARLTRTLPYRPDALTVVLNGQHMPELDPEAIRRFWTRLPADVRARACFVHYGPVRLSGETPLGRVLADLLGEQVRLYAGMPAGPLDAHQVFTIRPDGSHGWNTFIQLFGYRPGLSGAPDRLAHRAPIPELPEIAPGIYRYGPDVVLEVVPAGLWLRPAETLEDPEGIRGVRADPREPYLFYSAGGPAVTNANRMLGLAQEVRERLDHQTRLAIELRPAGEPTGPKGLPQDAGASPEPEVADYESEVTTRLSVPSLPALSRLLGTEGFVFPAKAITQAAVRAGIAEPAPVDWPDERPQPVPTEGKAAIPGTDLSADRAWLREAWRSSFDTEAGPVADILARHPRLAGRSPAEDALADLVAARLYLAGRTGDLDRALRTGPADADVRLGRCVAAGLGRLPSHHGSTATTLTPTIWQWDFCREHPVLAEWGFFNVLTELAAGEGDTDLLIWSATGRITEVLEPRQGSSRVVFLPGTRFKVLAVAEPSTDARGRIFLRELSAREIDAEGRAVANRISVDRLAETKLRQAAAKAGKAGDLDQGIPAVLAAKLDLLPGMVRL</sequence>